<evidence type="ECO:0000313" key="2">
    <source>
        <dbReference type="EMBL" id="PWV61215.1"/>
    </source>
</evidence>
<comment type="caution">
    <text evidence="2">The sequence shown here is derived from an EMBL/GenBank/DDBJ whole genome shotgun (WGS) entry which is preliminary data.</text>
</comment>
<dbReference type="Gene3D" id="2.40.30.170">
    <property type="match status" value="1"/>
</dbReference>
<dbReference type="Gene3D" id="1.10.287.470">
    <property type="entry name" value="Helix hairpin bin"/>
    <property type="match status" value="2"/>
</dbReference>
<dbReference type="EMBL" id="QGTJ01000006">
    <property type="protein sequence ID" value="PWV61215.1"/>
    <property type="molecule type" value="Genomic_DNA"/>
</dbReference>
<proteinExistence type="predicted"/>
<evidence type="ECO:0000313" key="3">
    <source>
        <dbReference type="Proteomes" id="UP000246569"/>
    </source>
</evidence>
<feature type="coiled-coil region" evidence="1">
    <location>
        <begin position="89"/>
        <end position="116"/>
    </location>
</feature>
<reference evidence="2 3" key="1">
    <citation type="submission" date="2018-05" db="EMBL/GenBank/DDBJ databases">
        <title>Genomic Encyclopedia of Type Strains, Phase IV (KMG-IV): sequencing the most valuable type-strain genomes for metagenomic binning, comparative biology and taxonomic classification.</title>
        <authorList>
            <person name="Goeker M."/>
        </authorList>
    </citation>
    <scope>NUCLEOTIDE SEQUENCE [LARGE SCALE GENOMIC DNA]</scope>
    <source>
        <strain evidence="2 3">DSM 23606</strain>
    </source>
</reference>
<dbReference type="AlphaFoldDB" id="A0A317MUA1"/>
<dbReference type="GO" id="GO:0005886">
    <property type="term" value="C:plasma membrane"/>
    <property type="evidence" value="ECO:0007669"/>
    <property type="project" value="TreeGrafter"/>
</dbReference>
<dbReference type="FunFam" id="2.40.50.100:FF:000077">
    <property type="entry name" value="Glycoside hydrolase family 43"/>
    <property type="match status" value="1"/>
</dbReference>
<dbReference type="PANTHER" id="PTHR30438">
    <property type="entry name" value="36 KDA ANTIGEN-RELATED"/>
    <property type="match status" value="1"/>
</dbReference>
<dbReference type="Proteomes" id="UP000246569">
    <property type="component" value="Unassembled WGS sequence"/>
</dbReference>
<evidence type="ECO:0000256" key="1">
    <source>
        <dbReference type="SAM" id="Coils"/>
    </source>
</evidence>
<dbReference type="PRINTS" id="PR01490">
    <property type="entry name" value="RTXTOXIND"/>
</dbReference>
<accession>A0A317MUA1</accession>
<dbReference type="Gene3D" id="2.40.50.100">
    <property type="match status" value="2"/>
</dbReference>
<dbReference type="SUPFAM" id="SSF111369">
    <property type="entry name" value="HlyD-like secretion proteins"/>
    <property type="match status" value="2"/>
</dbReference>
<protein>
    <submittedName>
        <fullName evidence="2">HlyD family secretion protein</fullName>
    </submittedName>
</protein>
<name>A0A317MUA1_9GAMM</name>
<dbReference type="PANTHER" id="PTHR30438:SF2">
    <property type="entry name" value="MEMBRANE PROTEIN"/>
    <property type="match status" value="1"/>
</dbReference>
<gene>
    <name evidence="2" type="ORF">C7443_106229</name>
</gene>
<keyword evidence="1" id="KW-0175">Coiled coil</keyword>
<keyword evidence="3" id="KW-1185">Reference proteome</keyword>
<organism evidence="2 3">
    <name type="scientific">Plasticicumulans acidivorans</name>
    <dbReference type="NCBI Taxonomy" id="886464"/>
    <lineage>
        <taxon>Bacteria</taxon>
        <taxon>Pseudomonadati</taxon>
        <taxon>Pseudomonadota</taxon>
        <taxon>Gammaproteobacteria</taxon>
        <taxon>Candidatus Competibacteraceae</taxon>
        <taxon>Plasticicumulans</taxon>
    </lineage>
</organism>
<sequence>MARERRESRMNAATKKGLVGVVLLVLLGGGGALWWLRAPVDDGSFVRGNGRIEATELDVAAKTAGRVAEILVNEGDFVQAGQVVARMDLRTTQAQFAQARAEVANAESAKQTALAQIAERKADVTMAEAVLVQRQAEADLAQRTSSRSGSLLARQAISAQTVDEDAARARTAAANVNVARAQITAAQAAVTAAEAAVEQRQAAIDAARAVVERLQAELEDGVLRAPRGGRVQYRIVQPGEVVAAGGKIVSLVDIGDVYMTFFLPEMAAGRVALGSEVRIVLDAARQYVIPAQISYVASVAQFTPKTVETQSERQKMVFRVKARIDPELLRQYPQQVKTGLPGMAHVRLRSEAAWPQALQVHLP</sequence>